<proteinExistence type="predicted"/>
<dbReference type="Proteomes" id="UP000186817">
    <property type="component" value="Unassembled WGS sequence"/>
</dbReference>
<evidence type="ECO:0000313" key="3">
    <source>
        <dbReference type="EMBL" id="OLQ01076.1"/>
    </source>
</evidence>
<keyword evidence="4" id="KW-1185">Reference proteome</keyword>
<evidence type="ECO:0000313" key="4">
    <source>
        <dbReference type="Proteomes" id="UP000186817"/>
    </source>
</evidence>
<feature type="region of interest" description="Disordered" evidence="1">
    <location>
        <begin position="283"/>
        <end position="351"/>
    </location>
</feature>
<dbReference type="EMBL" id="LSRX01000306">
    <property type="protein sequence ID" value="OLQ01076.1"/>
    <property type="molecule type" value="Genomic_DNA"/>
</dbReference>
<comment type="caution">
    <text evidence="3">The sequence shown here is derived from an EMBL/GenBank/DDBJ whole genome shotgun (WGS) entry which is preliminary data.</text>
</comment>
<feature type="compositionally biased region" description="Polar residues" evidence="1">
    <location>
        <begin position="304"/>
        <end position="318"/>
    </location>
</feature>
<dbReference type="OrthoDB" id="448915at2759"/>
<reference evidence="3 4" key="1">
    <citation type="submission" date="2016-02" db="EMBL/GenBank/DDBJ databases">
        <title>Genome analysis of coral dinoflagellate symbionts highlights evolutionary adaptations to a symbiotic lifestyle.</title>
        <authorList>
            <person name="Aranda M."/>
            <person name="Li Y."/>
            <person name="Liew Y.J."/>
            <person name="Baumgarten S."/>
            <person name="Simakov O."/>
            <person name="Wilson M."/>
            <person name="Piel J."/>
            <person name="Ashoor H."/>
            <person name="Bougouffa S."/>
            <person name="Bajic V.B."/>
            <person name="Ryu T."/>
            <person name="Ravasi T."/>
            <person name="Bayer T."/>
            <person name="Micklem G."/>
            <person name="Kim H."/>
            <person name="Bhak J."/>
            <person name="Lajeunesse T.C."/>
            <person name="Voolstra C.R."/>
        </authorList>
    </citation>
    <scope>NUCLEOTIDE SEQUENCE [LARGE SCALE GENOMIC DNA]</scope>
    <source>
        <strain evidence="3 4">CCMP2467</strain>
    </source>
</reference>
<feature type="domain" description="Reverse transcriptase Ty1/copia-type" evidence="2">
    <location>
        <begin position="450"/>
        <end position="542"/>
    </location>
</feature>
<dbReference type="InterPro" id="IPR013103">
    <property type="entry name" value="RVT_2"/>
</dbReference>
<evidence type="ECO:0000256" key="1">
    <source>
        <dbReference type="SAM" id="MobiDB-lite"/>
    </source>
</evidence>
<accession>A0A1Q9E0X3</accession>
<dbReference type="AlphaFoldDB" id="A0A1Q9E0X3"/>
<sequence length="741" mass="82704">MDFSFLGDKPGGEQITILNVVEVLTSMALSVVIPTKARAPYSQAELRRFVLETGRTFGVLQCDPEPALRAIATSVTGEVGGLSFRSTPVGWKQAQGTVGNMQATLYGQIKALRLEILERYDVDLSVHSALFTWLVRHAQWLVNRYLCNAEGTTAFERRWRKKYAGFLCRFGDTESDQHFVADASGIFKTRSVKRHPPSRQADVALLQSISVRPWDPTGSKAETDTFVFPAKRSEEATALDPSNFGEEQQQQASEPLAPGDLQEVEQLLGDDFDDAAAEAIPPRDDLSDWESMSEGDNFEPPSVTLDQQVQGQTRSSSEAALPEPLANRPRLEEASASPTKRSSETLPVGTSKVQRMASVTFARTPKRFRVCDFRISAVTTKQDLEVPVAVNQDEKELLLMKTLENPHIWYSTEFPHDEEAAGMTKEMKSMRDFGVFDEVDIDKVPREALESAISTKWVKLREPDGTVRCRIVARGYTQQVEDKDETFASTPSLTTLRLLLTLAVAKGWHISIGDISTAFLHALVNEDFYVIPPLEFYPEGRTLWRMKSDPNLYAHESKKLYVLAYVDDLMFFGSCADVSTLIADLQKDLLLKVTGTLDEGDSATFLGRNLKRTSTFISVGMSPSYIDAMLELYGLTQCRHALAPGSDALRKNFDVEPLEPEDHKRYRRAVAVGQLLWLSSVRPDIMYAVKELSRGLSAPTSEHEAKVKHLLKYLAGTKNFEQKLQPTLSPSPQHKAIDINI</sequence>
<protein>
    <submittedName>
        <fullName evidence="3">Retrovirus-related Pol polyprotein from transposon TNT 1-94</fullName>
    </submittedName>
</protein>
<dbReference type="SUPFAM" id="SSF56672">
    <property type="entry name" value="DNA/RNA polymerases"/>
    <property type="match status" value="1"/>
</dbReference>
<name>A0A1Q9E0X3_SYMMI</name>
<evidence type="ECO:0000259" key="2">
    <source>
        <dbReference type="Pfam" id="PF07727"/>
    </source>
</evidence>
<dbReference type="Pfam" id="PF07727">
    <property type="entry name" value="RVT_2"/>
    <property type="match status" value="1"/>
</dbReference>
<organism evidence="3 4">
    <name type="scientific">Symbiodinium microadriaticum</name>
    <name type="common">Dinoflagellate</name>
    <name type="synonym">Zooxanthella microadriatica</name>
    <dbReference type="NCBI Taxonomy" id="2951"/>
    <lineage>
        <taxon>Eukaryota</taxon>
        <taxon>Sar</taxon>
        <taxon>Alveolata</taxon>
        <taxon>Dinophyceae</taxon>
        <taxon>Suessiales</taxon>
        <taxon>Symbiodiniaceae</taxon>
        <taxon>Symbiodinium</taxon>
    </lineage>
</organism>
<feature type="compositionally biased region" description="Acidic residues" evidence="1">
    <location>
        <begin position="287"/>
        <end position="297"/>
    </location>
</feature>
<dbReference type="InterPro" id="IPR043502">
    <property type="entry name" value="DNA/RNA_pol_sf"/>
</dbReference>
<gene>
    <name evidence="3" type="ORF">AK812_SmicGene16207</name>
</gene>